<dbReference type="SUPFAM" id="SSF58113">
    <property type="entry name" value="Apolipoprotein A-I"/>
    <property type="match status" value="1"/>
</dbReference>
<dbReference type="Gene3D" id="2.60.40.1080">
    <property type="match status" value="2"/>
</dbReference>
<evidence type="ECO:0000256" key="2">
    <source>
        <dbReference type="ARBA" id="ARBA00022804"/>
    </source>
</evidence>
<feature type="domain" description="BIG2" evidence="4">
    <location>
        <begin position="396"/>
        <end position="473"/>
    </location>
</feature>
<keyword evidence="1" id="KW-1230">Viral tail fiber protein</keyword>
<dbReference type="SUPFAM" id="SSF88874">
    <property type="entry name" value="Receptor-binding domain of short tail fibre protein gp12"/>
    <property type="match status" value="1"/>
</dbReference>
<dbReference type="InterPro" id="IPR003343">
    <property type="entry name" value="Big_2"/>
</dbReference>
<keyword evidence="1" id="KW-0946">Virion</keyword>
<proteinExistence type="predicted"/>
<dbReference type="SMART" id="SM00635">
    <property type="entry name" value="BID_2"/>
    <property type="match status" value="2"/>
</dbReference>
<feature type="domain" description="BIG2" evidence="4">
    <location>
        <begin position="313"/>
        <end position="391"/>
    </location>
</feature>
<keyword evidence="2" id="KW-1160">Virus entry into host cell</keyword>
<protein>
    <recommendedName>
        <fullName evidence="4">BIG2 domain-containing protein</fullName>
    </recommendedName>
</protein>
<dbReference type="PANTHER" id="PTHR35191:SF1">
    <property type="entry name" value="PROPHAGE SIDE TAIL FIBER PROTEIN HOMOLOG STFQ-RELATED"/>
    <property type="match status" value="1"/>
</dbReference>
<dbReference type="Proteomes" id="UP001236076">
    <property type="component" value="Segment"/>
</dbReference>
<dbReference type="Gene3D" id="3.90.1340.10">
    <property type="entry name" value="Phage tail collar domain"/>
    <property type="match status" value="1"/>
</dbReference>
<keyword evidence="2" id="KW-1161">Viral attachment to host cell</keyword>
<keyword evidence="1" id="KW-1227">Viral tail protein</keyword>
<feature type="coiled-coil region" evidence="3">
    <location>
        <begin position="72"/>
        <end position="135"/>
    </location>
</feature>
<name>A0AAE9PZK3_9CAUD</name>
<accession>A0AAE9PZK3</accession>
<dbReference type="EMBL" id="OP744025">
    <property type="protein sequence ID" value="UZZ64207.1"/>
    <property type="molecule type" value="Genomic_DNA"/>
</dbReference>
<dbReference type="InterPro" id="IPR011083">
    <property type="entry name" value="Phage_tail_collar_dom"/>
</dbReference>
<keyword evidence="6" id="KW-1185">Reference proteome</keyword>
<dbReference type="InterPro" id="IPR051934">
    <property type="entry name" value="Phage_Tail_Fiber_Structural"/>
</dbReference>
<dbReference type="SUPFAM" id="SSF49373">
    <property type="entry name" value="Invasin/intimin cell-adhesion fragments"/>
    <property type="match status" value="2"/>
</dbReference>
<reference evidence="5 6" key="1">
    <citation type="submission" date="2022-10" db="EMBL/GenBank/DDBJ databases">
        <authorList>
            <person name="Cortes-Martin A."/>
            <person name="Buttimer C.T.H."/>
            <person name="Hill C."/>
        </authorList>
    </citation>
    <scope>NUCLEOTIDE SEQUENCE [LARGE SCALE GENOMIC DNA]</scope>
</reference>
<evidence type="ECO:0000256" key="1">
    <source>
        <dbReference type="ARBA" id="ARBA00022672"/>
    </source>
</evidence>
<keyword evidence="3" id="KW-0175">Coiled coil</keyword>
<organism evidence="5 6">
    <name type="scientific">Escherichia phage A5-4</name>
    <dbReference type="NCBI Taxonomy" id="2996162"/>
    <lineage>
        <taxon>Viruses</taxon>
        <taxon>Duplodnaviria</taxon>
        <taxon>Heunggongvirae</taxon>
        <taxon>Uroviricota</taxon>
        <taxon>Caudoviricetes</taxon>
        <taxon>Vequintavirinae</taxon>
    </lineage>
</organism>
<evidence type="ECO:0000313" key="6">
    <source>
        <dbReference type="Proteomes" id="UP001236076"/>
    </source>
</evidence>
<dbReference type="PANTHER" id="PTHR35191">
    <property type="entry name" value="PROPHAGE SIDE TAIL FIBER PROTEIN HOMOLOG STFQ-RELATED"/>
    <property type="match status" value="1"/>
</dbReference>
<evidence type="ECO:0000259" key="4">
    <source>
        <dbReference type="SMART" id="SM00635"/>
    </source>
</evidence>
<dbReference type="GO" id="GO:0019062">
    <property type="term" value="P:virion attachment to host cell"/>
    <property type="evidence" value="ECO:0007669"/>
    <property type="project" value="UniProtKB-KW"/>
</dbReference>
<dbReference type="GO" id="GO:0098024">
    <property type="term" value="C:virus tail, fiber"/>
    <property type="evidence" value="ECO:0007669"/>
    <property type="project" value="UniProtKB-KW"/>
</dbReference>
<evidence type="ECO:0000313" key="5">
    <source>
        <dbReference type="EMBL" id="UZZ64207.1"/>
    </source>
</evidence>
<dbReference type="Gene3D" id="1.20.5.340">
    <property type="match status" value="1"/>
</dbReference>
<dbReference type="Pfam" id="PF02368">
    <property type="entry name" value="Big_2"/>
    <property type="match status" value="2"/>
</dbReference>
<sequence length="544" mass="58393">MARPTTPIVVFAAQDVNLPGTGRPNKSKPIDDLLAKGYDKGQKPAAEEFNYILHQSGAWLNWIVEEKFPEVEEEYKRLIQELETRVNNQLEVIREDVANVRQAVATLRTYVEQTVADLRREITAVDQRVTRLSQDLDNAVSRLNARIDELEPRLVPIGAILTWAGQVPPAGFLECNGQVFSTSQNPKLYEVLGRNVVPDYRGLFLRGWAHGSGAYDPDSGRGLGSIQGDAIRNITGNMGWESIRTDHGYRQSGALYTQVNSYAGPDHDGGNPAGDIKFDASRVVPTAPENRPKNVAVMYIIKTDQAQGTGSLSPTALVTTPDSITNRVGFTRGISAQVLPANLASQYPVTWTSQNGNVATVDSAGNVRLTGPGETNIIASIATGISAQIKIVSYTALSAVSIGTIPSIQVNRSELIPVNKTPANSNEPLEYSSSNSNVAVVTQSGYVSGVAPGTAVITVRGSITGIQATRQVTVIPAVIVQTIEDVRLGIEQQTTMNGDNYTTPVRAPAGCVITGVVSAGLGLNQGYYKPIQKRMSGVWVTVEG</sequence>
<gene>
    <name evidence="5" type="ORF">A54_243</name>
</gene>
<evidence type="ECO:0000256" key="3">
    <source>
        <dbReference type="SAM" id="Coils"/>
    </source>
</evidence>
<dbReference type="InterPro" id="IPR037053">
    <property type="entry name" value="Phage_tail_collar_dom_sf"/>
</dbReference>
<dbReference type="Pfam" id="PF07484">
    <property type="entry name" value="Collar"/>
    <property type="match status" value="1"/>
</dbReference>
<keyword evidence="2" id="KW-0945">Host-virus interaction</keyword>
<dbReference type="InterPro" id="IPR008964">
    <property type="entry name" value="Invasin/intimin_cell_adhesion"/>
</dbReference>